<dbReference type="PROSITE" id="PS00022">
    <property type="entry name" value="EGF_1"/>
    <property type="match status" value="1"/>
</dbReference>
<dbReference type="OrthoDB" id="6262482at2759"/>
<dbReference type="PROSITE" id="PS50923">
    <property type="entry name" value="SUSHI"/>
    <property type="match status" value="1"/>
</dbReference>
<feature type="disulfide bond" evidence="2">
    <location>
        <begin position="128"/>
        <end position="137"/>
    </location>
</feature>
<dbReference type="Gene3D" id="2.10.25.10">
    <property type="entry name" value="Laminin"/>
    <property type="match status" value="1"/>
</dbReference>
<dbReference type="PROSITE" id="PS01186">
    <property type="entry name" value="EGF_2"/>
    <property type="match status" value="1"/>
</dbReference>
<dbReference type="PROSITE" id="PS50026">
    <property type="entry name" value="EGF_3"/>
    <property type="match status" value="1"/>
</dbReference>
<evidence type="ECO:0000259" key="5">
    <source>
        <dbReference type="PROSITE" id="PS50026"/>
    </source>
</evidence>
<keyword evidence="8" id="KW-1185">Reference proteome</keyword>
<keyword evidence="1 2" id="KW-1015">Disulfide bond</keyword>
<evidence type="ECO:0000256" key="4">
    <source>
        <dbReference type="SAM" id="MobiDB-lite"/>
    </source>
</evidence>
<dbReference type="Pfam" id="PF23106">
    <property type="entry name" value="EGF_Teneurin"/>
    <property type="match status" value="1"/>
</dbReference>
<name>A0A6J8C2N9_MYTCO</name>
<dbReference type="EMBL" id="CACVKT020004375">
    <property type="protein sequence ID" value="CAC5389781.1"/>
    <property type="molecule type" value="Genomic_DNA"/>
</dbReference>
<dbReference type="Gene3D" id="2.10.70.10">
    <property type="entry name" value="Complement Module, domain 1"/>
    <property type="match status" value="1"/>
</dbReference>
<comment type="caution">
    <text evidence="2">Lacks conserved residue(s) required for the propagation of feature annotation.</text>
</comment>
<proteinExistence type="predicted"/>
<evidence type="ECO:0000259" key="6">
    <source>
        <dbReference type="PROSITE" id="PS50923"/>
    </source>
</evidence>
<evidence type="ECO:0000313" key="7">
    <source>
        <dbReference type="EMBL" id="CAC5389781.1"/>
    </source>
</evidence>
<feature type="domain" description="Sushi" evidence="6">
    <location>
        <begin position="142"/>
        <end position="204"/>
    </location>
</feature>
<dbReference type="SMART" id="SM00181">
    <property type="entry name" value="EGF"/>
    <property type="match status" value="1"/>
</dbReference>
<keyword evidence="3" id="KW-0768">Sushi</keyword>
<keyword evidence="2" id="KW-0245">EGF-like domain</keyword>
<feature type="domain" description="EGF-like" evidence="5">
    <location>
        <begin position="106"/>
        <end position="138"/>
    </location>
</feature>
<evidence type="ECO:0000256" key="3">
    <source>
        <dbReference type="PROSITE-ProRule" id="PRU00302"/>
    </source>
</evidence>
<dbReference type="SMART" id="SM00032">
    <property type="entry name" value="CCP"/>
    <property type="match status" value="1"/>
</dbReference>
<dbReference type="InterPro" id="IPR000436">
    <property type="entry name" value="Sushi_SCR_CCP_dom"/>
</dbReference>
<dbReference type="SUPFAM" id="SSF57535">
    <property type="entry name" value="Complement control module/SCR domain"/>
    <property type="match status" value="1"/>
</dbReference>
<dbReference type="CDD" id="cd00033">
    <property type="entry name" value="CCP"/>
    <property type="match status" value="1"/>
</dbReference>
<feature type="disulfide bond" evidence="2">
    <location>
        <begin position="110"/>
        <end position="120"/>
    </location>
</feature>
<evidence type="ECO:0000313" key="8">
    <source>
        <dbReference type="Proteomes" id="UP000507470"/>
    </source>
</evidence>
<sequence length="262" mass="27434">MSNLRLKFTVPDPFAGGGGDPFGGGGGGPDPFGNGGTGGSSDKCKPIQAPVNTQVNCISASDSSPFYHCIANADPGYQFRDGDRSKQKDCDSMTGNFFGGNQFEPVVPICDPPCQHRGTCVMPDTCACTPGWKGAKCEQAAALCADPSSPQGGSIQCHQGTTKKECTVTCQPGFTFEYQPSDKYTCSSNGTWTPAVTSIPNCLPIGSSVTIIPGGNSSKNHFKLLAFGTAFQLIVCAVENVIKLSNLIAFISCHNIPFLILK</sequence>
<dbReference type="Pfam" id="PF00084">
    <property type="entry name" value="Sushi"/>
    <property type="match status" value="1"/>
</dbReference>
<feature type="region of interest" description="Disordered" evidence="4">
    <location>
        <begin position="10"/>
        <end position="45"/>
    </location>
</feature>
<dbReference type="InterPro" id="IPR000742">
    <property type="entry name" value="EGF"/>
</dbReference>
<dbReference type="AlphaFoldDB" id="A0A6J8C2N9"/>
<gene>
    <name evidence="7" type="ORF">MCOR_24918</name>
</gene>
<evidence type="ECO:0000256" key="1">
    <source>
        <dbReference type="ARBA" id="ARBA00023157"/>
    </source>
</evidence>
<dbReference type="SUPFAM" id="SSF57196">
    <property type="entry name" value="EGF/Laminin"/>
    <property type="match status" value="1"/>
</dbReference>
<dbReference type="Proteomes" id="UP000507470">
    <property type="component" value="Unassembled WGS sequence"/>
</dbReference>
<evidence type="ECO:0000256" key="2">
    <source>
        <dbReference type="PROSITE-ProRule" id="PRU00076"/>
    </source>
</evidence>
<feature type="compositionally biased region" description="Gly residues" evidence="4">
    <location>
        <begin position="15"/>
        <end position="39"/>
    </location>
</feature>
<dbReference type="InterPro" id="IPR035976">
    <property type="entry name" value="Sushi/SCR/CCP_sf"/>
</dbReference>
<accession>A0A6J8C2N9</accession>
<protein>
    <submittedName>
        <fullName evidence="7">Uncharacterized protein</fullName>
    </submittedName>
</protein>
<reference evidence="7 8" key="1">
    <citation type="submission" date="2020-06" db="EMBL/GenBank/DDBJ databases">
        <authorList>
            <person name="Li R."/>
            <person name="Bekaert M."/>
        </authorList>
    </citation>
    <scope>NUCLEOTIDE SEQUENCE [LARGE SCALE GENOMIC DNA]</scope>
    <source>
        <strain evidence="8">wild</strain>
    </source>
</reference>
<organism evidence="7 8">
    <name type="scientific">Mytilus coruscus</name>
    <name type="common">Sea mussel</name>
    <dbReference type="NCBI Taxonomy" id="42192"/>
    <lineage>
        <taxon>Eukaryota</taxon>
        <taxon>Metazoa</taxon>
        <taxon>Spiralia</taxon>
        <taxon>Lophotrochozoa</taxon>
        <taxon>Mollusca</taxon>
        <taxon>Bivalvia</taxon>
        <taxon>Autobranchia</taxon>
        <taxon>Pteriomorphia</taxon>
        <taxon>Mytilida</taxon>
        <taxon>Mytiloidea</taxon>
        <taxon>Mytilidae</taxon>
        <taxon>Mytilinae</taxon>
        <taxon>Mytilus</taxon>
    </lineage>
</organism>